<dbReference type="AlphaFoldDB" id="A0A2G1WCU5"/>
<dbReference type="GeneID" id="90607530"/>
<keyword evidence="3" id="KW-0460">Magnesium</keyword>
<evidence type="ECO:0000313" key="5">
    <source>
        <dbReference type="EMBL" id="PHQ36650.1"/>
    </source>
</evidence>
<dbReference type="Gene3D" id="3.90.79.10">
    <property type="entry name" value="Nucleoside Triphosphate Pyrophosphohydrolase"/>
    <property type="match status" value="1"/>
</dbReference>
<reference evidence="5 6" key="1">
    <citation type="submission" date="2017-06" db="EMBL/GenBank/DDBJ databases">
        <title>Description of Rhodopirellula bahusiensis sp. nov.</title>
        <authorList>
            <person name="Kizina J."/>
            <person name="Harder J."/>
        </authorList>
    </citation>
    <scope>NUCLEOTIDE SEQUENCE [LARGE SCALE GENOMIC DNA]</scope>
    <source>
        <strain evidence="5 6">SWK21</strain>
    </source>
</reference>
<organism evidence="5 6">
    <name type="scientific">Rhodopirellula bahusiensis</name>
    <dbReference type="NCBI Taxonomy" id="2014065"/>
    <lineage>
        <taxon>Bacteria</taxon>
        <taxon>Pseudomonadati</taxon>
        <taxon>Planctomycetota</taxon>
        <taxon>Planctomycetia</taxon>
        <taxon>Pirellulales</taxon>
        <taxon>Pirellulaceae</taxon>
        <taxon>Rhodopirellula</taxon>
    </lineage>
</organism>
<dbReference type="InterPro" id="IPR020476">
    <property type="entry name" value="Nudix_hydrolase"/>
</dbReference>
<dbReference type="InterPro" id="IPR000086">
    <property type="entry name" value="NUDIX_hydrolase_dom"/>
</dbReference>
<dbReference type="PRINTS" id="PR00502">
    <property type="entry name" value="NUDIXFAMILY"/>
</dbReference>
<dbReference type="PANTHER" id="PTHR43222:SF9">
    <property type="entry name" value="8-OXO-(D)GTP PHOSPHATASE"/>
    <property type="match status" value="1"/>
</dbReference>
<dbReference type="OrthoDB" id="283531at2"/>
<accession>A0A2G1WCU5</accession>
<dbReference type="PANTHER" id="PTHR43222">
    <property type="entry name" value="NUDIX HYDROLASE 23"/>
    <property type="match status" value="1"/>
</dbReference>
<evidence type="ECO:0000313" key="6">
    <source>
        <dbReference type="Proteomes" id="UP000225740"/>
    </source>
</evidence>
<dbReference type="Pfam" id="PF00293">
    <property type="entry name" value="NUDIX"/>
    <property type="match status" value="1"/>
</dbReference>
<proteinExistence type="predicted"/>
<keyword evidence="6" id="KW-1185">Reference proteome</keyword>
<sequence>MTRLPNTKPTQSQHRNRKRGVIGVMFRADKLLIIRRSLTVNAPGKLCLPGGGIEAGESEEEALVREMQEELAIDVTPTRLCWRSVTPWGTRLAWWVAEFPDHIEPVPNPEEVAEVHWMTANDIGTARGVLPSLPDFVAAWRGGKIELPWTDSSQG</sequence>
<dbReference type="PROSITE" id="PS51462">
    <property type="entry name" value="NUDIX"/>
    <property type="match status" value="1"/>
</dbReference>
<dbReference type="SUPFAM" id="SSF55811">
    <property type="entry name" value="Nudix"/>
    <property type="match status" value="1"/>
</dbReference>
<dbReference type="GO" id="GO:0016787">
    <property type="term" value="F:hydrolase activity"/>
    <property type="evidence" value="ECO:0007669"/>
    <property type="project" value="UniProtKB-KW"/>
</dbReference>
<dbReference type="EMBL" id="NIZW01000002">
    <property type="protein sequence ID" value="PHQ36650.1"/>
    <property type="molecule type" value="Genomic_DNA"/>
</dbReference>
<evidence type="ECO:0000256" key="1">
    <source>
        <dbReference type="ARBA" id="ARBA00001946"/>
    </source>
</evidence>
<dbReference type="CDD" id="cd02883">
    <property type="entry name" value="NUDIX_Hydrolase"/>
    <property type="match status" value="1"/>
</dbReference>
<dbReference type="InterPro" id="IPR015797">
    <property type="entry name" value="NUDIX_hydrolase-like_dom_sf"/>
</dbReference>
<evidence type="ECO:0000256" key="3">
    <source>
        <dbReference type="ARBA" id="ARBA00022842"/>
    </source>
</evidence>
<name>A0A2G1WCU5_9BACT</name>
<dbReference type="Proteomes" id="UP000225740">
    <property type="component" value="Unassembled WGS sequence"/>
</dbReference>
<dbReference type="RefSeq" id="WP_099259547.1">
    <property type="nucleotide sequence ID" value="NZ_NIZW01000002.1"/>
</dbReference>
<protein>
    <submittedName>
        <fullName evidence="5">NUDIX hydrolase</fullName>
    </submittedName>
</protein>
<evidence type="ECO:0000256" key="2">
    <source>
        <dbReference type="ARBA" id="ARBA00022801"/>
    </source>
</evidence>
<gene>
    <name evidence="5" type="ORF">CEE69_04635</name>
</gene>
<comment type="caution">
    <text evidence="5">The sequence shown here is derived from an EMBL/GenBank/DDBJ whole genome shotgun (WGS) entry which is preliminary data.</text>
</comment>
<evidence type="ECO:0000259" key="4">
    <source>
        <dbReference type="PROSITE" id="PS51462"/>
    </source>
</evidence>
<keyword evidence="2 5" id="KW-0378">Hydrolase</keyword>
<feature type="domain" description="Nudix hydrolase" evidence="4">
    <location>
        <begin position="16"/>
        <end position="143"/>
    </location>
</feature>
<comment type="cofactor">
    <cofactor evidence="1">
        <name>Mg(2+)</name>
        <dbReference type="ChEBI" id="CHEBI:18420"/>
    </cofactor>
</comment>